<evidence type="ECO:0000313" key="3">
    <source>
        <dbReference type="WBParaSite" id="PSAMB.scaffold1290size33334.g12143.t2"/>
    </source>
</evidence>
<organism evidence="2 3">
    <name type="scientific">Plectus sambesii</name>
    <dbReference type="NCBI Taxonomy" id="2011161"/>
    <lineage>
        <taxon>Eukaryota</taxon>
        <taxon>Metazoa</taxon>
        <taxon>Ecdysozoa</taxon>
        <taxon>Nematoda</taxon>
        <taxon>Chromadorea</taxon>
        <taxon>Plectida</taxon>
        <taxon>Plectina</taxon>
        <taxon>Plectoidea</taxon>
        <taxon>Plectidae</taxon>
        <taxon>Plectus</taxon>
    </lineage>
</organism>
<dbReference type="AlphaFoldDB" id="A0A914UW45"/>
<sequence length="479" mass="52805">MPSVTRSSTIAKGAQMSYAERVRVRNDNPGISRVGAEPIPAVLVETVKSASQPETSKAARHEDANDENVQQQQQATNVLQKEQIRSPFFENGQSGQSMTMIDEKKPTKGRVPTVEYVWTPFNKAMLINKVVYEQEVDNEGFVFGHRSTMMKNVRTDTEDIITTSVTTLRILDVVPVKHKGMSLFTFYDKAHNVCLVPSLVQAIQEKCEGEEVVVGWYQMVRNGPISTKRMAAKVTKALRKTALFPHFAPFFLAIRHTDDNASCIVDTETQLFELDETAGELTAVPVKMLLAPTVSQLEEHFAESSDLPVINGKTFLDDYFNAELMVEGVERYWDRVMACLNDGGLSTSYKDQKISGRKKNRDAMVMDVSGSNRWKEKKNASRGQLTVFPANATESVAGDGSLLQSTTKTRHDWGVGVDEDISYVDVYFSQLAVASDFESAPPGLPLAKTSASSGNASPTRSGPTTRSRRGGRGGGSKKQ</sequence>
<dbReference type="Proteomes" id="UP000887566">
    <property type="component" value="Unplaced"/>
</dbReference>
<evidence type="ECO:0000313" key="2">
    <source>
        <dbReference type="Proteomes" id="UP000887566"/>
    </source>
</evidence>
<name>A0A914UW45_9BILA</name>
<feature type="region of interest" description="Disordered" evidence="1">
    <location>
        <begin position="48"/>
        <end position="106"/>
    </location>
</feature>
<dbReference type="WBParaSite" id="PSAMB.scaffold1290size33334.g12143.t2">
    <property type="protein sequence ID" value="PSAMB.scaffold1290size33334.g12143.t2"/>
    <property type="gene ID" value="PSAMB.scaffold1290size33334.g12143"/>
</dbReference>
<proteinExistence type="predicted"/>
<feature type="compositionally biased region" description="Basic residues" evidence="1">
    <location>
        <begin position="466"/>
        <end position="479"/>
    </location>
</feature>
<accession>A0A914UW45</accession>
<protein>
    <submittedName>
        <fullName evidence="3">MPN domain-containing protein</fullName>
    </submittedName>
</protein>
<reference evidence="3" key="1">
    <citation type="submission" date="2022-11" db="UniProtKB">
        <authorList>
            <consortium name="WormBaseParasite"/>
        </authorList>
    </citation>
    <scope>IDENTIFICATION</scope>
</reference>
<keyword evidence="2" id="KW-1185">Reference proteome</keyword>
<feature type="region of interest" description="Disordered" evidence="1">
    <location>
        <begin position="438"/>
        <end position="479"/>
    </location>
</feature>
<evidence type="ECO:0000256" key="1">
    <source>
        <dbReference type="SAM" id="MobiDB-lite"/>
    </source>
</evidence>